<reference evidence="6" key="2">
    <citation type="submission" date="2023-05" db="EMBL/GenBank/DDBJ databases">
        <authorList>
            <person name="Fouks B."/>
        </authorList>
    </citation>
    <scope>NUCLEOTIDE SEQUENCE</scope>
    <source>
        <strain evidence="6">Stay&amp;Tobe</strain>
        <tissue evidence="6">Testes</tissue>
    </source>
</reference>
<evidence type="ECO:0000256" key="1">
    <source>
        <dbReference type="ARBA" id="ARBA00010838"/>
    </source>
</evidence>
<comment type="similarity">
    <text evidence="1">Belongs to the glycosyl hydrolase 1 family.</text>
</comment>
<dbReference type="GO" id="GO:0005975">
    <property type="term" value="P:carbohydrate metabolic process"/>
    <property type="evidence" value="ECO:0007669"/>
    <property type="project" value="InterPro"/>
</dbReference>
<name>A0AAD7ZFW9_DIPPU</name>
<dbReference type="InterPro" id="IPR017853">
    <property type="entry name" value="GH"/>
</dbReference>
<evidence type="ECO:0000256" key="2">
    <source>
        <dbReference type="ARBA" id="ARBA00011738"/>
    </source>
</evidence>
<dbReference type="GO" id="GO:0008422">
    <property type="term" value="F:beta-glucosidase activity"/>
    <property type="evidence" value="ECO:0007669"/>
    <property type="project" value="TreeGrafter"/>
</dbReference>
<evidence type="ECO:0000313" key="7">
    <source>
        <dbReference type="Proteomes" id="UP001233999"/>
    </source>
</evidence>
<proteinExistence type="inferred from homology"/>
<dbReference type="Gene3D" id="3.20.20.80">
    <property type="entry name" value="Glycosidases"/>
    <property type="match status" value="2"/>
</dbReference>
<gene>
    <name evidence="6" type="ORF">L9F63_004466</name>
</gene>
<accession>A0AAD7ZFW9</accession>
<keyword evidence="5" id="KW-0326">Glycosidase</keyword>
<dbReference type="InterPro" id="IPR033132">
    <property type="entry name" value="GH_1_N_CS"/>
</dbReference>
<comment type="subunit">
    <text evidence="2">Homodimer.</text>
</comment>
<evidence type="ECO:0000256" key="5">
    <source>
        <dbReference type="ARBA" id="ARBA00023295"/>
    </source>
</evidence>
<dbReference type="Proteomes" id="UP001233999">
    <property type="component" value="Unassembled WGS sequence"/>
</dbReference>
<organism evidence="6 7">
    <name type="scientific">Diploptera punctata</name>
    <name type="common">Pacific beetle cockroach</name>
    <dbReference type="NCBI Taxonomy" id="6984"/>
    <lineage>
        <taxon>Eukaryota</taxon>
        <taxon>Metazoa</taxon>
        <taxon>Ecdysozoa</taxon>
        <taxon>Arthropoda</taxon>
        <taxon>Hexapoda</taxon>
        <taxon>Insecta</taxon>
        <taxon>Pterygota</taxon>
        <taxon>Neoptera</taxon>
        <taxon>Polyneoptera</taxon>
        <taxon>Dictyoptera</taxon>
        <taxon>Blattodea</taxon>
        <taxon>Blaberoidea</taxon>
        <taxon>Blaberidae</taxon>
        <taxon>Diplopterinae</taxon>
        <taxon>Diploptera</taxon>
    </lineage>
</organism>
<dbReference type="InterPro" id="IPR001360">
    <property type="entry name" value="Glyco_hydro_1"/>
</dbReference>
<sequence>MTTRRKFPAGFLFGAATSSYQIEGAWNEDGKGENIWDTLTHSQPECIKDGENGDIACDSYHLYKQDVRMLKELGARFYRFSISWSRILPTGYTNEINKSGIEYYNNLIDELLSNNIEPMVTMFHWDLPQPLQNLGGWTNSVIADRFEDYAYVLFSHFGDKVKWWVTINEPTSIIMGYSMSIGMAPNVMTPDQGQYLVMHTILLAHARAYRLYDRNFREKQKGKISLAHSFNWFEPKTDSEEDRLSVERTLQMTTGWVLHPIFSSTGDYPPLMKNWLREKCKKEGYKTSHLPEFTAEEVELIKGSCDFLGINHYTTFFVKSGLSGFTLCKDAEITMVQDESFKTAASMWLQVIPSGLRKLLSWISKEYGKLPILITENGYSDHGEINDTDRIDYFNKYLNSLWEAINEDGCNVFGYTAWSLMDNFEWISGYTEKFGLYHVDFSDPERKRTQKRSVKFISQLFKTNEIPLQFTYYYDIMAAQEPCLKRDMILSETGIYALDISYRGTSDGFLFGVGTSSYQIEGGWNSDGKGANIWDTFTHNNPDLITDKCNGDVACDSYHLYKEDVRMIKELGVDIYRFSISWARIMPTGHVNEINQAGINYYNNLINELLANGIQPMVTMFHWDLPQCLQDLGGWTNPVLALYFEDYARVLFANFGDRVKWWNTINEPTSIILGYCVPFNMAPNILTPGHGQYLAMHTILLSHARAYRLYDREFRESQQGKLSIVVFTSWFEPKTDSEEDKEAMERAIQTCVGWILHPIYIGDYPPLLKDWFAKKSREEGYYRSRLPEFSKEEIELVKGTWDYLGLNYYTTFIASAGIRGNGYPVHDLDLEANYNPKWPLAGTSVWLTETPWNFRKLLNWVSKEYNKPPIIITENGCSDSGELNDTNRINFVAEHMKSLLEAIYEDGCHVFGFITWSLMDNFEWSRGYVDRFGLYHVGL</sequence>
<evidence type="ECO:0000256" key="3">
    <source>
        <dbReference type="ARBA" id="ARBA00022801"/>
    </source>
</evidence>
<evidence type="ECO:0000313" key="6">
    <source>
        <dbReference type="EMBL" id="KAJ9579864.1"/>
    </source>
</evidence>
<keyword evidence="7" id="KW-1185">Reference proteome</keyword>
<dbReference type="PROSITE" id="PS00653">
    <property type="entry name" value="GLYCOSYL_HYDROL_F1_2"/>
    <property type="match status" value="2"/>
</dbReference>
<dbReference type="AlphaFoldDB" id="A0AAD7ZFW9"/>
<protein>
    <submittedName>
        <fullName evidence="6">Uncharacterized protein</fullName>
    </submittedName>
</protein>
<dbReference type="Pfam" id="PF00232">
    <property type="entry name" value="Glyco_hydro_1"/>
    <property type="match status" value="2"/>
</dbReference>
<dbReference type="PANTHER" id="PTHR10353:SF36">
    <property type="entry name" value="LP05116P"/>
    <property type="match status" value="1"/>
</dbReference>
<comment type="caution">
    <text evidence="6">The sequence shown here is derived from an EMBL/GenBank/DDBJ whole genome shotgun (WGS) entry which is preliminary data.</text>
</comment>
<keyword evidence="4" id="KW-0325">Glycoprotein</keyword>
<evidence type="ECO:0000256" key="4">
    <source>
        <dbReference type="ARBA" id="ARBA00023180"/>
    </source>
</evidence>
<dbReference type="PRINTS" id="PR00131">
    <property type="entry name" value="GLHYDRLASE1"/>
</dbReference>
<dbReference type="FunFam" id="3.20.20.80:FF:000013">
    <property type="entry name" value="lactase-phlorizin hydrolase"/>
    <property type="match status" value="2"/>
</dbReference>
<dbReference type="SUPFAM" id="SSF51445">
    <property type="entry name" value="(Trans)glycosidases"/>
    <property type="match status" value="2"/>
</dbReference>
<dbReference type="EMBL" id="JASPKZ010008371">
    <property type="protein sequence ID" value="KAJ9579864.1"/>
    <property type="molecule type" value="Genomic_DNA"/>
</dbReference>
<dbReference type="PANTHER" id="PTHR10353">
    <property type="entry name" value="GLYCOSYL HYDROLASE"/>
    <property type="match status" value="1"/>
</dbReference>
<reference evidence="6" key="1">
    <citation type="journal article" date="2023" name="IScience">
        <title>Live-bearing cockroach genome reveals convergent evolutionary mechanisms linked to viviparity in insects and beyond.</title>
        <authorList>
            <person name="Fouks B."/>
            <person name="Harrison M.C."/>
            <person name="Mikhailova A.A."/>
            <person name="Marchal E."/>
            <person name="English S."/>
            <person name="Carruthers M."/>
            <person name="Jennings E.C."/>
            <person name="Chiamaka E.L."/>
            <person name="Frigard R.A."/>
            <person name="Pippel M."/>
            <person name="Attardo G.M."/>
            <person name="Benoit J.B."/>
            <person name="Bornberg-Bauer E."/>
            <person name="Tobe S.S."/>
        </authorList>
    </citation>
    <scope>NUCLEOTIDE SEQUENCE</scope>
    <source>
        <strain evidence="6">Stay&amp;Tobe</strain>
    </source>
</reference>
<keyword evidence="3" id="KW-0378">Hydrolase</keyword>